<gene>
    <name evidence="2" type="ordered locus">Pnap_3295</name>
</gene>
<evidence type="ECO:0000256" key="1">
    <source>
        <dbReference type="SAM" id="Phobius"/>
    </source>
</evidence>
<keyword evidence="1" id="KW-0812">Transmembrane</keyword>
<evidence type="ECO:0000313" key="2">
    <source>
        <dbReference type="EMBL" id="ABM38593.1"/>
    </source>
</evidence>
<dbReference type="HOGENOM" id="CLU_197276_0_0_4"/>
<accession>A1VSG5</accession>
<proteinExistence type="predicted"/>
<organism evidence="2 3">
    <name type="scientific">Polaromonas naphthalenivorans (strain CJ2)</name>
    <dbReference type="NCBI Taxonomy" id="365044"/>
    <lineage>
        <taxon>Bacteria</taxon>
        <taxon>Pseudomonadati</taxon>
        <taxon>Pseudomonadota</taxon>
        <taxon>Betaproteobacteria</taxon>
        <taxon>Burkholderiales</taxon>
        <taxon>Comamonadaceae</taxon>
        <taxon>Polaromonas</taxon>
    </lineage>
</organism>
<dbReference type="eggNOG" id="ENOG50343K7">
    <property type="taxonomic scope" value="Bacteria"/>
</dbReference>
<feature type="transmembrane region" description="Helical" evidence="1">
    <location>
        <begin position="37"/>
        <end position="55"/>
    </location>
</feature>
<dbReference type="STRING" id="365044.Pnap_3295"/>
<dbReference type="OrthoDB" id="8912258at2"/>
<dbReference type="EMBL" id="CP000529">
    <property type="protein sequence ID" value="ABM38593.1"/>
    <property type="molecule type" value="Genomic_DNA"/>
</dbReference>
<dbReference type="Proteomes" id="UP000000644">
    <property type="component" value="Chromosome"/>
</dbReference>
<keyword evidence="3" id="KW-1185">Reference proteome</keyword>
<dbReference type="RefSeq" id="WP_011802664.1">
    <property type="nucleotide sequence ID" value="NC_008781.1"/>
</dbReference>
<protein>
    <submittedName>
        <fullName evidence="2">Uncharacterized protein</fullName>
    </submittedName>
</protein>
<name>A1VSG5_POLNA</name>
<dbReference type="AlphaFoldDB" id="A1VSG5"/>
<keyword evidence="1" id="KW-0472">Membrane</keyword>
<reference evidence="3" key="1">
    <citation type="journal article" date="2009" name="Environ. Microbiol.">
        <title>The genome of Polaromonas naphthalenivorans strain CJ2, isolated from coal tar-contaminated sediment, reveals physiological and metabolic versatility and evolution through extensive horizontal gene transfer.</title>
        <authorList>
            <person name="Yagi J.M."/>
            <person name="Sims D."/>
            <person name="Brettin T."/>
            <person name="Bruce D."/>
            <person name="Madsen E.L."/>
        </authorList>
    </citation>
    <scope>NUCLEOTIDE SEQUENCE [LARGE SCALE GENOMIC DNA]</scope>
    <source>
        <strain evidence="3">CJ2</strain>
    </source>
</reference>
<keyword evidence="1" id="KW-1133">Transmembrane helix</keyword>
<dbReference type="KEGG" id="pna:Pnap_3295"/>
<evidence type="ECO:0000313" key="3">
    <source>
        <dbReference type="Proteomes" id="UP000000644"/>
    </source>
</evidence>
<sequence length="72" mass="7877">MNDHQTLRDVLVETAKASPPVAVVTAGLASGWTLNNALTALTILYVVLQIAWLLWRWHRAVRLGLDPEGDAS</sequence>